<comment type="caution">
    <text evidence="2">The sequence shown here is derived from an EMBL/GenBank/DDBJ whole genome shotgun (WGS) entry which is preliminary data.</text>
</comment>
<dbReference type="InterPro" id="IPR004125">
    <property type="entry name" value="Signal_recog_particle_SRP54_M"/>
</dbReference>
<dbReference type="Proteomes" id="UP000289022">
    <property type="component" value="Unassembled WGS sequence"/>
</dbReference>
<feature type="domain" description="Signal recognition particle SRP54 subunit M-domain" evidence="1">
    <location>
        <begin position="2"/>
        <end position="80"/>
    </location>
</feature>
<name>A0A438VLG1_HELPX</name>
<dbReference type="GO" id="GO:0048500">
    <property type="term" value="C:signal recognition particle"/>
    <property type="evidence" value="ECO:0007669"/>
    <property type="project" value="InterPro"/>
</dbReference>
<dbReference type="PANTHER" id="PTHR11564:SF5">
    <property type="entry name" value="SIGNAL RECOGNITION PARTICLE SUBUNIT SRP54"/>
    <property type="match status" value="1"/>
</dbReference>
<dbReference type="GO" id="GO:0003924">
    <property type="term" value="F:GTPase activity"/>
    <property type="evidence" value="ECO:0007669"/>
    <property type="project" value="InterPro"/>
</dbReference>
<dbReference type="Gene3D" id="1.10.260.30">
    <property type="entry name" value="Signal recognition particle, SRP54 subunit, M-domain"/>
    <property type="match status" value="1"/>
</dbReference>
<dbReference type="PANTHER" id="PTHR11564">
    <property type="entry name" value="SIGNAL RECOGNITION PARTICLE 54K PROTEIN SRP54"/>
    <property type="match status" value="1"/>
</dbReference>
<dbReference type="EMBL" id="RJGP01001611">
    <property type="protein sequence ID" value="RVZ11480.1"/>
    <property type="molecule type" value="Genomic_DNA"/>
</dbReference>
<dbReference type="GO" id="GO:0005525">
    <property type="term" value="F:GTP binding"/>
    <property type="evidence" value="ECO:0007669"/>
    <property type="project" value="InterPro"/>
</dbReference>
<protein>
    <submittedName>
        <fullName evidence="2">Signal recognition particle protein</fullName>
    </submittedName>
</protein>
<dbReference type="GO" id="GO:0008312">
    <property type="term" value="F:7S RNA binding"/>
    <property type="evidence" value="ECO:0007669"/>
    <property type="project" value="InterPro"/>
</dbReference>
<dbReference type="AlphaFoldDB" id="A0A438VLG1"/>
<dbReference type="GO" id="GO:0006614">
    <property type="term" value="P:SRP-dependent cotranslational protein targeting to membrane"/>
    <property type="evidence" value="ECO:0007669"/>
    <property type="project" value="InterPro"/>
</dbReference>
<evidence type="ECO:0000313" key="2">
    <source>
        <dbReference type="EMBL" id="RVZ11480.1"/>
    </source>
</evidence>
<proteinExistence type="predicted"/>
<reference evidence="2 3" key="1">
    <citation type="submission" date="2018-11" db="EMBL/GenBank/DDBJ databases">
        <title>Genetic determinants and prediction of antibiotic resistance phenotypes in Helicobacter pylori.</title>
        <authorList>
            <person name="Wagner K."/>
        </authorList>
    </citation>
    <scope>NUCLEOTIDE SEQUENCE [LARGE SCALE GENOMIC DNA]</scope>
    <source>
        <strain evidence="2 3">ZH70</strain>
    </source>
</reference>
<evidence type="ECO:0000259" key="1">
    <source>
        <dbReference type="Pfam" id="PF02978"/>
    </source>
</evidence>
<dbReference type="InterPro" id="IPR036891">
    <property type="entry name" value="Signal_recog_part_SRP54_M_sf"/>
</dbReference>
<dbReference type="InterPro" id="IPR022941">
    <property type="entry name" value="SRP54"/>
</dbReference>
<dbReference type="SUPFAM" id="SSF47446">
    <property type="entry name" value="Signal peptide-binding domain"/>
    <property type="match status" value="1"/>
</dbReference>
<feature type="non-terminal residue" evidence="2">
    <location>
        <position position="85"/>
    </location>
</feature>
<dbReference type="Pfam" id="PF02978">
    <property type="entry name" value="SRP_SPB"/>
    <property type="match status" value="1"/>
</dbReference>
<sequence length="85" mass="9431">SLVSMIPGLGNMASALKDTDLESSLEVKKIKAMVNSMTKKERENPEILNGSRRKRIALGSGLEVSEINRIIKRFDQASKMAKRLT</sequence>
<feature type="non-terminal residue" evidence="2">
    <location>
        <position position="1"/>
    </location>
</feature>
<gene>
    <name evidence="2" type="ORF">EC518_15040</name>
</gene>
<evidence type="ECO:0000313" key="3">
    <source>
        <dbReference type="Proteomes" id="UP000289022"/>
    </source>
</evidence>
<organism evidence="2 3">
    <name type="scientific">Helicobacter pylori</name>
    <name type="common">Campylobacter pylori</name>
    <dbReference type="NCBI Taxonomy" id="210"/>
    <lineage>
        <taxon>Bacteria</taxon>
        <taxon>Pseudomonadati</taxon>
        <taxon>Campylobacterota</taxon>
        <taxon>Epsilonproteobacteria</taxon>
        <taxon>Campylobacterales</taxon>
        <taxon>Helicobacteraceae</taxon>
        <taxon>Helicobacter</taxon>
    </lineage>
</organism>
<accession>A0A438VLG1</accession>